<dbReference type="InterPro" id="IPR051222">
    <property type="entry name" value="PPR/CCM1_RNA-binding"/>
</dbReference>
<dbReference type="PANTHER" id="PTHR47942:SF30">
    <property type="entry name" value="OS11G0607100 PROTEIN"/>
    <property type="match status" value="1"/>
</dbReference>
<gene>
    <name evidence="3" type="ORF">F8388_025242</name>
</gene>
<dbReference type="SUPFAM" id="SSF81901">
    <property type="entry name" value="HCP-like"/>
    <property type="match status" value="1"/>
</dbReference>
<evidence type="ECO:0000256" key="1">
    <source>
        <dbReference type="ARBA" id="ARBA00022737"/>
    </source>
</evidence>
<organism evidence="3 4">
    <name type="scientific">Cannabis sativa</name>
    <name type="common">Hemp</name>
    <name type="synonym">Marijuana</name>
    <dbReference type="NCBI Taxonomy" id="3483"/>
    <lineage>
        <taxon>Eukaryota</taxon>
        <taxon>Viridiplantae</taxon>
        <taxon>Streptophyta</taxon>
        <taxon>Embryophyta</taxon>
        <taxon>Tracheophyta</taxon>
        <taxon>Spermatophyta</taxon>
        <taxon>Magnoliopsida</taxon>
        <taxon>eudicotyledons</taxon>
        <taxon>Gunneridae</taxon>
        <taxon>Pentapetalae</taxon>
        <taxon>rosids</taxon>
        <taxon>fabids</taxon>
        <taxon>Rosales</taxon>
        <taxon>Cannabaceae</taxon>
        <taxon>Cannabis</taxon>
    </lineage>
</organism>
<keyword evidence="1" id="KW-0677">Repeat</keyword>
<feature type="repeat" description="PPR" evidence="2">
    <location>
        <begin position="257"/>
        <end position="291"/>
    </location>
</feature>
<feature type="repeat" description="PPR" evidence="2">
    <location>
        <begin position="457"/>
        <end position="491"/>
    </location>
</feature>
<feature type="repeat" description="PPR" evidence="2">
    <location>
        <begin position="492"/>
        <end position="526"/>
    </location>
</feature>
<dbReference type="AlphaFoldDB" id="A0A7J6FSB0"/>
<evidence type="ECO:0008006" key="5">
    <source>
        <dbReference type="Google" id="ProtNLM"/>
    </source>
</evidence>
<name>A0A7J6FSB0_CANSA</name>
<feature type="repeat" description="PPR" evidence="2">
    <location>
        <begin position="371"/>
        <end position="405"/>
    </location>
</feature>
<dbReference type="Pfam" id="PF12854">
    <property type="entry name" value="PPR_1"/>
    <property type="match status" value="1"/>
</dbReference>
<dbReference type="PROSITE" id="PS51375">
    <property type="entry name" value="PPR"/>
    <property type="match status" value="7"/>
</dbReference>
<feature type="repeat" description="PPR" evidence="2">
    <location>
        <begin position="527"/>
        <end position="562"/>
    </location>
</feature>
<feature type="repeat" description="PPR" evidence="2">
    <location>
        <begin position="222"/>
        <end position="256"/>
    </location>
</feature>
<dbReference type="InterPro" id="IPR002885">
    <property type="entry name" value="PPR_rpt"/>
</dbReference>
<evidence type="ECO:0000313" key="3">
    <source>
        <dbReference type="EMBL" id="KAF4373548.1"/>
    </source>
</evidence>
<evidence type="ECO:0000313" key="4">
    <source>
        <dbReference type="Proteomes" id="UP000525078"/>
    </source>
</evidence>
<dbReference type="PANTHER" id="PTHR47942">
    <property type="entry name" value="TETRATRICOPEPTIDE REPEAT (TPR)-LIKE SUPERFAMILY PROTEIN-RELATED"/>
    <property type="match status" value="1"/>
</dbReference>
<comment type="caution">
    <text evidence="3">The sequence shown here is derived from an EMBL/GenBank/DDBJ whole genome shotgun (WGS) entry which is preliminary data.</text>
</comment>
<dbReference type="Proteomes" id="UP000525078">
    <property type="component" value="Unassembled WGS sequence"/>
</dbReference>
<feature type="repeat" description="PPR" evidence="2">
    <location>
        <begin position="335"/>
        <end position="370"/>
    </location>
</feature>
<evidence type="ECO:0000256" key="2">
    <source>
        <dbReference type="PROSITE-ProRule" id="PRU00708"/>
    </source>
</evidence>
<dbReference type="Gene3D" id="1.25.40.10">
    <property type="entry name" value="Tetratricopeptide repeat domain"/>
    <property type="match status" value="4"/>
</dbReference>
<dbReference type="EMBL" id="JAATIP010000099">
    <property type="protein sequence ID" value="KAF4373548.1"/>
    <property type="molecule type" value="Genomic_DNA"/>
</dbReference>
<dbReference type="NCBIfam" id="TIGR00756">
    <property type="entry name" value="PPR"/>
    <property type="match status" value="9"/>
</dbReference>
<sequence length="667" mass="75767">MSTEIEIEIERWRKLQVKSCKRLPNGSDEAWLWILTMVSSQKATSAIEIPSGFGLLQLNQKLSSTSVLHSLFYFPKMLCSCAHNDLMLSNPSPQSLVRTVCSLVFESFYEHGQRMQLPPRLNLSIDSDSLSHEHVTTIVASLADEGGSMVALSFFYWAIGLSKFRHFMRLYIVCALSLISNGNFERAHEVMQCMLVSFSEIGRLKEAGDMILDMQNQGLMLTTHILNSVLVIACEINSVEYAEEIFEEMSHRGVSPDSVSYRSMVVGYCRNGGISDAERWLGEMLDKGFVVDNSTLTLIISTFSEKGLTNRAFWGSVKKAFEMLEEMVSKGWKPNVYTHTALIDGLCKKGWTEKAFRLFLKLVRSNNYKPNVHTYTTMISGYCREQKMNRAEMLLSKMIEQGLVPNTNTYTTLVDGHCKDGNFDRAYQIPEAYRLIKEASFEGIHSDRMVKTGLNPDMYLYTTLIAFFCREKRMKESEMLFRDAIRVGLIPSKETYTSMICGYCRIGNITLATHYFQLMTDHNCAPDSFTFGALISGLCKEEKLDEARKLYDAATIEKGLSPCEVTRVTLAYEYCKREKFSSAMAILERLEKRLWIRTVNTLVRKLCSDKKVGMAALFFHKLVDKDRNVDRVTMAAFMAACYESNKYALVSELSERIGKTGLAIQNS</sequence>
<reference evidence="3 4" key="1">
    <citation type="journal article" date="2020" name="bioRxiv">
        <title>Sequence and annotation of 42 cannabis genomes reveals extensive copy number variation in cannabinoid synthesis and pathogen resistance genes.</title>
        <authorList>
            <person name="Mckernan K.J."/>
            <person name="Helbert Y."/>
            <person name="Kane L.T."/>
            <person name="Ebling H."/>
            <person name="Zhang L."/>
            <person name="Liu B."/>
            <person name="Eaton Z."/>
            <person name="Mclaughlin S."/>
            <person name="Kingan S."/>
            <person name="Baybayan P."/>
            <person name="Concepcion G."/>
            <person name="Jordan M."/>
            <person name="Riva A."/>
            <person name="Barbazuk W."/>
            <person name="Harkins T."/>
        </authorList>
    </citation>
    <scope>NUCLEOTIDE SEQUENCE [LARGE SCALE GENOMIC DNA]</scope>
    <source>
        <strain evidence="4">cv. Jamaican Lion 4</strain>
        <tissue evidence="3">Leaf</tissue>
    </source>
</reference>
<dbReference type="InterPro" id="IPR011990">
    <property type="entry name" value="TPR-like_helical_dom_sf"/>
</dbReference>
<proteinExistence type="predicted"/>
<accession>A0A7J6FSB0</accession>
<dbReference type="Pfam" id="PF13041">
    <property type="entry name" value="PPR_2"/>
    <property type="match status" value="4"/>
</dbReference>
<protein>
    <recommendedName>
        <fullName evidence="5">Pentatricopeptide repeat-containing protein</fullName>
    </recommendedName>
</protein>